<feature type="active site" description="Proton donor" evidence="9">
    <location>
        <position position="90"/>
    </location>
</feature>
<keyword evidence="7 9" id="KW-0413">Isomerase</keyword>
<reference evidence="11 12" key="1">
    <citation type="submission" date="2019-03" db="EMBL/GenBank/DDBJ databases">
        <title>Genome sequence of Lentibacillus salicampi ATCC BAA-719.</title>
        <authorList>
            <person name="Maclea K.S."/>
            <person name="Simoes Junior M."/>
        </authorList>
    </citation>
    <scope>NUCLEOTIDE SEQUENCE [LARGE SCALE GENOMIC DNA]</scope>
    <source>
        <strain evidence="11 12">ATCC BAA-719</strain>
    </source>
</reference>
<dbReference type="Gene3D" id="3.10.310.10">
    <property type="entry name" value="Diaminopimelate Epimerase, Chain A, domain 1"/>
    <property type="match status" value="2"/>
</dbReference>
<accession>A0A4Y9AFM1</accession>
<feature type="site" description="Could be important to modulate the pK values of the two catalytic cysteine residues" evidence="9">
    <location>
        <position position="233"/>
    </location>
</feature>
<dbReference type="NCBIfam" id="TIGR00652">
    <property type="entry name" value="DapF"/>
    <property type="match status" value="1"/>
</dbReference>
<comment type="subcellular location">
    <subcellularLocation>
        <location evidence="9">Cytoplasm</location>
    </subcellularLocation>
</comment>
<gene>
    <name evidence="9" type="primary">dapF</name>
    <name evidence="11" type="ORF">E4U82_01500</name>
</gene>
<evidence type="ECO:0000313" key="11">
    <source>
        <dbReference type="EMBL" id="TFJ94616.1"/>
    </source>
</evidence>
<comment type="caution">
    <text evidence="9">Lacks conserved residue(s) required for the propagation of feature annotation.</text>
</comment>
<evidence type="ECO:0000256" key="7">
    <source>
        <dbReference type="ARBA" id="ARBA00023235"/>
    </source>
</evidence>
<dbReference type="Pfam" id="PF01678">
    <property type="entry name" value="DAP_epimerase"/>
    <property type="match status" value="2"/>
</dbReference>
<dbReference type="PANTHER" id="PTHR31689">
    <property type="entry name" value="DIAMINOPIMELATE EPIMERASE, CHLOROPLASTIC"/>
    <property type="match status" value="1"/>
</dbReference>
<dbReference type="GO" id="GO:0005829">
    <property type="term" value="C:cytosol"/>
    <property type="evidence" value="ECO:0007669"/>
    <property type="project" value="TreeGrafter"/>
</dbReference>
<keyword evidence="5 9" id="KW-0028">Amino-acid biosynthesis</keyword>
<name>A0A4Y9AFM1_9BACI</name>
<evidence type="ECO:0000256" key="9">
    <source>
        <dbReference type="HAMAP-Rule" id="MF_00197"/>
    </source>
</evidence>
<proteinExistence type="inferred from homology"/>
<evidence type="ECO:0000313" key="12">
    <source>
        <dbReference type="Proteomes" id="UP000298484"/>
    </source>
</evidence>
<feature type="binding site" evidence="9">
    <location>
        <position position="81"/>
    </location>
    <ligand>
        <name>substrate</name>
    </ligand>
</feature>
<keyword evidence="6 9" id="KW-0457">Lysine biosynthesis</keyword>
<dbReference type="AlphaFoldDB" id="A0A4Y9AFM1"/>
<dbReference type="FunFam" id="3.10.310.10:FF:000004">
    <property type="entry name" value="Diaminopimelate epimerase"/>
    <property type="match status" value="1"/>
</dbReference>
<dbReference type="HAMAP" id="MF_00197">
    <property type="entry name" value="DAP_epimerase"/>
    <property type="match status" value="1"/>
</dbReference>
<protein>
    <recommendedName>
        <fullName evidence="3 9">Diaminopimelate epimerase</fullName>
        <shortName evidence="9">DAP epimerase</shortName>
        <ecNumber evidence="3 9">5.1.1.7</ecNumber>
    </recommendedName>
    <alternativeName>
        <fullName evidence="9">PLP-independent amino acid racemase</fullName>
    </alternativeName>
</protein>
<sequence>MDSAFSLYLEVREMPAQLSFTKMHGLGNSYIYVNGFEQALSGKRLPELARNVSDPNTGIGADGLIVMAPSETAEVKMRIFNKDGSEAKNCGNALRCVAKYVYEKGMVKNTTFHIETLSGLVRVNVHVVNGTVDEVTVDMGTPKLKSSDLPMTGGTTEKDLVSVPIEVDGDTALMTGVSMGNPHGVFFVDDIEEAPVKSYGPILADHHRLFPEGLNVEFVQVVNSHELQFRVWERGSGITRACGTGACAAVVAAVLNNYVEQGKEITVHLLGGDMKIFWSNEGSVYMRGPAVTICEGLYLMGT</sequence>
<evidence type="ECO:0000256" key="1">
    <source>
        <dbReference type="ARBA" id="ARBA00005196"/>
    </source>
</evidence>
<dbReference type="GO" id="GO:0008837">
    <property type="term" value="F:diaminopimelate epimerase activity"/>
    <property type="evidence" value="ECO:0007669"/>
    <property type="project" value="UniProtKB-UniRule"/>
</dbReference>
<dbReference type="PANTHER" id="PTHR31689:SF0">
    <property type="entry name" value="DIAMINOPIMELATE EPIMERASE"/>
    <property type="match status" value="1"/>
</dbReference>
<feature type="binding site" evidence="9">
    <location>
        <position position="181"/>
    </location>
    <ligand>
        <name>substrate</name>
    </ligand>
</feature>
<dbReference type="EC" id="5.1.1.7" evidence="3 9"/>
<comment type="similarity">
    <text evidence="2 9">Belongs to the diaminopimelate epimerase family.</text>
</comment>
<dbReference type="InterPro" id="IPR018510">
    <property type="entry name" value="DAP_epimerase_AS"/>
</dbReference>
<comment type="pathway">
    <text evidence="1 9">Amino-acid biosynthesis; L-lysine biosynthesis via DAP pathway; DL-2,6-diaminopimelate from LL-2,6-diaminopimelate: step 1/1.</text>
</comment>
<feature type="binding site" evidence="9">
    <location>
        <begin position="233"/>
        <end position="234"/>
    </location>
    <ligand>
        <name>substrate</name>
    </ligand>
</feature>
<feature type="binding site" evidence="9">
    <location>
        <position position="215"/>
    </location>
    <ligand>
        <name>substrate</name>
    </ligand>
</feature>
<dbReference type="OrthoDB" id="9805408at2"/>
<feature type="active site" description="Proton acceptor" evidence="9">
    <location>
        <position position="242"/>
    </location>
</feature>
<dbReference type="PROSITE" id="PS01326">
    <property type="entry name" value="DAP_EPIMERASE"/>
    <property type="match status" value="1"/>
</dbReference>
<dbReference type="GO" id="GO:0009089">
    <property type="term" value="P:lysine biosynthetic process via diaminopimelate"/>
    <property type="evidence" value="ECO:0007669"/>
    <property type="project" value="UniProtKB-UniRule"/>
</dbReference>
<keyword evidence="12" id="KW-1185">Reference proteome</keyword>
<evidence type="ECO:0000256" key="8">
    <source>
        <dbReference type="ARBA" id="ARBA00051712"/>
    </source>
</evidence>
<dbReference type="UniPathway" id="UPA00034">
    <property type="reaction ID" value="UER00025"/>
</dbReference>
<keyword evidence="4 9" id="KW-0963">Cytoplasm</keyword>
<dbReference type="EMBL" id="SRHY01000001">
    <property type="protein sequence ID" value="TFJ94616.1"/>
    <property type="molecule type" value="Genomic_DNA"/>
</dbReference>
<evidence type="ECO:0000256" key="6">
    <source>
        <dbReference type="ARBA" id="ARBA00023154"/>
    </source>
</evidence>
<comment type="caution">
    <text evidence="11">The sequence shown here is derived from an EMBL/GenBank/DDBJ whole genome shotgun (WGS) entry which is preliminary data.</text>
</comment>
<organism evidence="11 12">
    <name type="scientific">Lentibacillus salicampi</name>
    <dbReference type="NCBI Taxonomy" id="175306"/>
    <lineage>
        <taxon>Bacteria</taxon>
        <taxon>Bacillati</taxon>
        <taxon>Bacillota</taxon>
        <taxon>Bacilli</taxon>
        <taxon>Bacillales</taxon>
        <taxon>Bacillaceae</taxon>
        <taxon>Lentibacillus</taxon>
    </lineage>
</organism>
<comment type="catalytic activity">
    <reaction evidence="8 9">
        <text>(2S,6S)-2,6-diaminopimelate = meso-2,6-diaminopimelate</text>
        <dbReference type="Rhea" id="RHEA:15393"/>
        <dbReference type="ChEBI" id="CHEBI:57609"/>
        <dbReference type="ChEBI" id="CHEBI:57791"/>
        <dbReference type="EC" id="5.1.1.7"/>
    </reaction>
</comment>
<dbReference type="Proteomes" id="UP000298484">
    <property type="component" value="Unassembled WGS sequence"/>
</dbReference>
<evidence type="ECO:0000256" key="3">
    <source>
        <dbReference type="ARBA" id="ARBA00013080"/>
    </source>
</evidence>
<feature type="site" description="Could be important to modulate the pK values of the two catalytic cysteine residues" evidence="9">
    <location>
        <position position="183"/>
    </location>
</feature>
<feature type="binding site" evidence="9">
    <location>
        <position position="28"/>
    </location>
    <ligand>
        <name>substrate</name>
    </ligand>
</feature>
<evidence type="ECO:0000256" key="5">
    <source>
        <dbReference type="ARBA" id="ARBA00022605"/>
    </source>
</evidence>
<evidence type="ECO:0000256" key="10">
    <source>
        <dbReference type="PROSITE-ProRule" id="PRU10125"/>
    </source>
</evidence>
<feature type="binding site" evidence="9">
    <location>
        <begin position="243"/>
        <end position="244"/>
    </location>
    <ligand>
        <name>substrate</name>
    </ligand>
</feature>
<dbReference type="SUPFAM" id="SSF54506">
    <property type="entry name" value="Diaminopimelate epimerase-like"/>
    <property type="match status" value="1"/>
</dbReference>
<dbReference type="InterPro" id="IPR001653">
    <property type="entry name" value="DAP_epimerase_DapF"/>
</dbReference>
<feature type="active site" evidence="10">
    <location>
        <position position="90"/>
    </location>
</feature>
<comment type="function">
    <text evidence="9">Catalyzes the stereoinversion of LL-2,6-diaminopimelate (L,L-DAP) to meso-diaminopimelate (meso-DAP), a precursor of L-lysine and an essential component of the bacterial peptidoglycan.</text>
</comment>
<evidence type="ECO:0000256" key="4">
    <source>
        <dbReference type="ARBA" id="ARBA00022490"/>
    </source>
</evidence>
<evidence type="ECO:0000256" key="2">
    <source>
        <dbReference type="ARBA" id="ARBA00010219"/>
    </source>
</evidence>
<comment type="subunit">
    <text evidence="9">Homodimer.</text>
</comment>
<feature type="binding site" evidence="9">
    <location>
        <begin position="91"/>
        <end position="92"/>
    </location>
    <ligand>
        <name>substrate</name>
    </ligand>
</feature>